<feature type="region of interest" description="Disordered" evidence="1">
    <location>
        <begin position="93"/>
        <end position="259"/>
    </location>
</feature>
<proteinExistence type="predicted"/>
<dbReference type="OrthoDB" id="5987799at2759"/>
<name>A0A8K0NTX3_LADFU</name>
<accession>A0A8K0NTX3</accession>
<organism evidence="2 3">
    <name type="scientific">Ladona fulva</name>
    <name type="common">Scarce chaser dragonfly</name>
    <name type="synonym">Libellula fulva</name>
    <dbReference type="NCBI Taxonomy" id="123851"/>
    <lineage>
        <taxon>Eukaryota</taxon>
        <taxon>Metazoa</taxon>
        <taxon>Ecdysozoa</taxon>
        <taxon>Arthropoda</taxon>
        <taxon>Hexapoda</taxon>
        <taxon>Insecta</taxon>
        <taxon>Pterygota</taxon>
        <taxon>Palaeoptera</taxon>
        <taxon>Odonata</taxon>
        <taxon>Epiprocta</taxon>
        <taxon>Anisoptera</taxon>
        <taxon>Libelluloidea</taxon>
        <taxon>Libellulidae</taxon>
        <taxon>Ladona</taxon>
    </lineage>
</organism>
<evidence type="ECO:0000313" key="2">
    <source>
        <dbReference type="EMBL" id="KAG8224510.1"/>
    </source>
</evidence>
<dbReference type="AlphaFoldDB" id="A0A8K0NTX3"/>
<dbReference type="Proteomes" id="UP000792457">
    <property type="component" value="Unassembled WGS sequence"/>
</dbReference>
<dbReference type="EMBL" id="KZ308198">
    <property type="protein sequence ID" value="KAG8224510.1"/>
    <property type="molecule type" value="Genomic_DNA"/>
</dbReference>
<reference evidence="2" key="2">
    <citation type="submission" date="2017-10" db="EMBL/GenBank/DDBJ databases">
        <title>Ladona fulva Genome sequencing and assembly.</title>
        <authorList>
            <person name="Murali S."/>
            <person name="Richards S."/>
            <person name="Bandaranaike D."/>
            <person name="Bellair M."/>
            <person name="Blankenburg K."/>
            <person name="Chao H."/>
            <person name="Dinh H."/>
            <person name="Doddapaneni H."/>
            <person name="Dugan-Rocha S."/>
            <person name="Elkadiri S."/>
            <person name="Gnanaolivu R."/>
            <person name="Hernandez B."/>
            <person name="Skinner E."/>
            <person name="Javaid M."/>
            <person name="Lee S."/>
            <person name="Li M."/>
            <person name="Ming W."/>
            <person name="Munidasa M."/>
            <person name="Muniz J."/>
            <person name="Nguyen L."/>
            <person name="Hughes D."/>
            <person name="Osuji N."/>
            <person name="Pu L.-L."/>
            <person name="Puazo M."/>
            <person name="Qu C."/>
            <person name="Quiroz J."/>
            <person name="Raj R."/>
            <person name="Weissenberger G."/>
            <person name="Xin Y."/>
            <person name="Zou X."/>
            <person name="Han Y."/>
            <person name="Worley K."/>
            <person name="Muzny D."/>
            <person name="Gibbs R."/>
        </authorList>
    </citation>
    <scope>NUCLEOTIDE SEQUENCE</scope>
    <source>
        <strain evidence="2">Sampled in the wild</strain>
    </source>
</reference>
<comment type="caution">
    <text evidence="2">The sequence shown here is derived from an EMBL/GenBank/DDBJ whole genome shotgun (WGS) entry which is preliminary data.</text>
</comment>
<sequence>MPPIGMDLPWERTQPSASSELHQEGPREEAGVSGDASNSVIEDGNDTLPVPLYGIMTDEISSDVDLMLGGDGGGDGVTSEELVMWRLTNHDRRKGELETDEELLSRNRRTPREKKGGRKEAAKKKKKKDEEGEEQERQRRRKGMRRARWRERRRKAKEERENRERGGDSRRNKKGKESNPRPQRRRHQGHQFSTRERFLEITESVAAKKARRPRGGAVPKKPPVSRPRAKSSRIRGPGSMPRDGISSGEGGVSSGSGILEDGAARSERSANLSHITGTARKIQMVVKNRNLQIDPWGRVSGAEDEDSDYRCLTCAEELMPYLIITDA</sequence>
<feature type="region of interest" description="Disordered" evidence="1">
    <location>
        <begin position="1"/>
        <end position="45"/>
    </location>
</feature>
<gene>
    <name evidence="2" type="ORF">J437_LFUL004993</name>
</gene>
<feature type="compositionally biased region" description="Basic and acidic residues" evidence="1">
    <location>
        <begin position="156"/>
        <end position="179"/>
    </location>
</feature>
<evidence type="ECO:0000256" key="1">
    <source>
        <dbReference type="SAM" id="MobiDB-lite"/>
    </source>
</evidence>
<evidence type="ECO:0000313" key="3">
    <source>
        <dbReference type="Proteomes" id="UP000792457"/>
    </source>
</evidence>
<keyword evidence="3" id="KW-1185">Reference proteome</keyword>
<feature type="compositionally biased region" description="Basic and acidic residues" evidence="1">
    <location>
        <begin position="21"/>
        <end position="30"/>
    </location>
</feature>
<protein>
    <submittedName>
        <fullName evidence="2">Uncharacterized protein</fullName>
    </submittedName>
</protein>
<feature type="compositionally biased region" description="Basic residues" evidence="1">
    <location>
        <begin position="106"/>
        <end position="127"/>
    </location>
</feature>
<reference evidence="2" key="1">
    <citation type="submission" date="2013-04" db="EMBL/GenBank/DDBJ databases">
        <authorList>
            <person name="Qu J."/>
            <person name="Murali S.C."/>
            <person name="Bandaranaike D."/>
            <person name="Bellair M."/>
            <person name="Blankenburg K."/>
            <person name="Chao H."/>
            <person name="Dinh H."/>
            <person name="Doddapaneni H."/>
            <person name="Downs B."/>
            <person name="Dugan-Rocha S."/>
            <person name="Elkadiri S."/>
            <person name="Gnanaolivu R.D."/>
            <person name="Hernandez B."/>
            <person name="Javaid M."/>
            <person name="Jayaseelan J.C."/>
            <person name="Lee S."/>
            <person name="Li M."/>
            <person name="Ming W."/>
            <person name="Munidasa M."/>
            <person name="Muniz J."/>
            <person name="Nguyen L."/>
            <person name="Ongeri F."/>
            <person name="Osuji N."/>
            <person name="Pu L.-L."/>
            <person name="Puazo M."/>
            <person name="Qu C."/>
            <person name="Quiroz J."/>
            <person name="Raj R."/>
            <person name="Weissenberger G."/>
            <person name="Xin Y."/>
            <person name="Zou X."/>
            <person name="Han Y."/>
            <person name="Richards S."/>
            <person name="Worley K."/>
            <person name="Muzny D."/>
            <person name="Gibbs R."/>
        </authorList>
    </citation>
    <scope>NUCLEOTIDE SEQUENCE</scope>
    <source>
        <strain evidence="2">Sampled in the wild</strain>
    </source>
</reference>
<feature type="compositionally biased region" description="Basic residues" evidence="1">
    <location>
        <begin position="138"/>
        <end position="155"/>
    </location>
</feature>